<dbReference type="InterPro" id="IPR036396">
    <property type="entry name" value="Cyt_P450_sf"/>
</dbReference>
<dbReference type="InterPro" id="IPR017972">
    <property type="entry name" value="Cyt_P450_CS"/>
</dbReference>
<accession>A0AAN9NNG1</accession>
<keyword evidence="5 9" id="KW-0479">Metal-binding</keyword>
<gene>
    <name evidence="12" type="ORF">VNO80_06236</name>
</gene>
<dbReference type="GO" id="GO:0016705">
    <property type="term" value="F:oxidoreductase activity, acting on paired donors, with incorporation or reduction of molecular oxygen"/>
    <property type="evidence" value="ECO:0007669"/>
    <property type="project" value="InterPro"/>
</dbReference>
<dbReference type="PRINTS" id="PR00385">
    <property type="entry name" value="P450"/>
</dbReference>
<proteinExistence type="inferred from homology"/>
<evidence type="ECO:0000256" key="7">
    <source>
        <dbReference type="ARBA" id="ARBA00023002"/>
    </source>
</evidence>
<name>A0AAN9NNG1_PHACN</name>
<dbReference type="CDD" id="cd11043">
    <property type="entry name" value="CYP90-like"/>
    <property type="match status" value="1"/>
</dbReference>
<reference evidence="12 13" key="1">
    <citation type="submission" date="2024-01" db="EMBL/GenBank/DDBJ databases">
        <title>The genomes of 5 underutilized Papilionoideae crops provide insights into root nodulation and disease resistanc.</title>
        <authorList>
            <person name="Jiang F."/>
        </authorList>
    </citation>
    <scope>NUCLEOTIDE SEQUENCE [LARGE SCALE GENOMIC DNA]</scope>
    <source>
        <strain evidence="12">JINMINGXINNONG_FW02</strain>
        <tissue evidence="12">Leaves</tissue>
    </source>
</reference>
<evidence type="ECO:0000256" key="8">
    <source>
        <dbReference type="ARBA" id="ARBA00023004"/>
    </source>
</evidence>
<evidence type="ECO:0000256" key="6">
    <source>
        <dbReference type="ARBA" id="ARBA00022989"/>
    </source>
</evidence>
<dbReference type="PANTHER" id="PTHR24286:SF221">
    <property type="entry name" value="TAXADIENE 5-ALPHA HYDROXYLASE"/>
    <property type="match status" value="1"/>
</dbReference>
<evidence type="ECO:0000313" key="13">
    <source>
        <dbReference type="Proteomes" id="UP001374584"/>
    </source>
</evidence>
<evidence type="ECO:0000256" key="2">
    <source>
        <dbReference type="ARBA" id="ARBA00004167"/>
    </source>
</evidence>
<dbReference type="PRINTS" id="PR00463">
    <property type="entry name" value="EP450I"/>
</dbReference>
<sequence length="518" mass="59490">MVIEVETGKSVINRVVKFSWTVTVLGKIRAQNCTILTSSPMFGDIIYFTLWGLFPLLLLLVSFHFLRHEHSCKNKRKLPPGEMGFPLIGETMEFFNAQRRNKLFEEFFHPRILKHGKIFRTRIMGSPTVVVNGAEANKFVLSNEFKLVKSSWPSSSVELMGRDSIMEKDGERHRFLRGVIGTSLGYAGLELLVPRLCNSVQFHLATNWKGKENLSIHRSTKVLSFNIVFECLLGIKVEPGMLDTFERVLEGVFSPAVMFPGSRFWRAKKARVEIEKMLVKVVREKRKEMERSLEREQDGMLLSKLVSGMIQGEISEKEVIDNVVLLVFAAHDTTSFAVAMTFKMLSQHPDCYGKILQEHVGIMSNKNRGENLTMEDIKKMKYTWQVARESMRLFPPIFGSFRKAITDIEYEGFVIPRGWKVLWTTYGTHYNEEYFKDPMIFNPSRFEEGVAQYAFVPFGGGPRVCAGYQLAKLNILIFVHYVVTQYEWFLLHPDESVTMDPLPFPSLGMPIRISPKHA</sequence>
<evidence type="ECO:0008006" key="14">
    <source>
        <dbReference type="Google" id="ProtNLM"/>
    </source>
</evidence>
<dbReference type="Pfam" id="PF00067">
    <property type="entry name" value="p450"/>
    <property type="match status" value="1"/>
</dbReference>
<dbReference type="GO" id="GO:0016125">
    <property type="term" value="P:sterol metabolic process"/>
    <property type="evidence" value="ECO:0007669"/>
    <property type="project" value="TreeGrafter"/>
</dbReference>
<comment type="cofactor">
    <cofactor evidence="1 9">
        <name>heme</name>
        <dbReference type="ChEBI" id="CHEBI:30413"/>
    </cofactor>
</comment>
<keyword evidence="9 10" id="KW-0349">Heme</keyword>
<dbReference type="PROSITE" id="PS00086">
    <property type="entry name" value="CYTOCHROME_P450"/>
    <property type="match status" value="1"/>
</dbReference>
<keyword evidence="8 9" id="KW-0408">Iron</keyword>
<dbReference type="InterPro" id="IPR001128">
    <property type="entry name" value="Cyt_P450"/>
</dbReference>
<protein>
    <recommendedName>
        <fullName evidence="14">Taxadiene 5-alpha hydroxylase</fullName>
    </recommendedName>
</protein>
<dbReference type="AlphaFoldDB" id="A0AAN9NNG1"/>
<keyword evidence="13" id="KW-1185">Reference proteome</keyword>
<dbReference type="GO" id="GO:0020037">
    <property type="term" value="F:heme binding"/>
    <property type="evidence" value="ECO:0007669"/>
    <property type="project" value="InterPro"/>
</dbReference>
<evidence type="ECO:0000256" key="11">
    <source>
        <dbReference type="SAM" id="Phobius"/>
    </source>
</evidence>
<dbReference type="PANTHER" id="PTHR24286">
    <property type="entry name" value="CYTOCHROME P450 26"/>
    <property type="match status" value="1"/>
</dbReference>
<evidence type="ECO:0000256" key="1">
    <source>
        <dbReference type="ARBA" id="ARBA00001971"/>
    </source>
</evidence>
<keyword evidence="11" id="KW-0472">Membrane</keyword>
<evidence type="ECO:0000313" key="12">
    <source>
        <dbReference type="EMBL" id="KAK7372848.1"/>
    </source>
</evidence>
<keyword evidence="10" id="KW-0503">Monooxygenase</keyword>
<evidence type="ECO:0000256" key="10">
    <source>
        <dbReference type="RuleBase" id="RU000461"/>
    </source>
</evidence>
<dbReference type="GO" id="GO:0005506">
    <property type="term" value="F:iron ion binding"/>
    <property type="evidence" value="ECO:0007669"/>
    <property type="project" value="InterPro"/>
</dbReference>
<dbReference type="FunFam" id="1.10.630.10:FF:000022">
    <property type="entry name" value="Taxadiene 5-alpha hydroxylase"/>
    <property type="match status" value="1"/>
</dbReference>
<evidence type="ECO:0000256" key="5">
    <source>
        <dbReference type="ARBA" id="ARBA00022723"/>
    </source>
</evidence>
<dbReference type="Proteomes" id="UP001374584">
    <property type="component" value="Unassembled WGS sequence"/>
</dbReference>
<dbReference type="GO" id="GO:0016020">
    <property type="term" value="C:membrane"/>
    <property type="evidence" value="ECO:0007669"/>
    <property type="project" value="UniProtKB-SubCell"/>
</dbReference>
<keyword evidence="7 10" id="KW-0560">Oxidoreductase</keyword>
<comment type="similarity">
    <text evidence="3 10">Belongs to the cytochrome P450 family.</text>
</comment>
<evidence type="ECO:0000256" key="3">
    <source>
        <dbReference type="ARBA" id="ARBA00010617"/>
    </source>
</evidence>
<dbReference type="InterPro" id="IPR002401">
    <property type="entry name" value="Cyt_P450_E_grp-I"/>
</dbReference>
<comment type="subcellular location">
    <subcellularLocation>
        <location evidence="2">Membrane</location>
        <topology evidence="2">Single-pass membrane protein</topology>
    </subcellularLocation>
</comment>
<organism evidence="12 13">
    <name type="scientific">Phaseolus coccineus</name>
    <name type="common">Scarlet runner bean</name>
    <name type="synonym">Phaseolus multiflorus</name>
    <dbReference type="NCBI Taxonomy" id="3886"/>
    <lineage>
        <taxon>Eukaryota</taxon>
        <taxon>Viridiplantae</taxon>
        <taxon>Streptophyta</taxon>
        <taxon>Embryophyta</taxon>
        <taxon>Tracheophyta</taxon>
        <taxon>Spermatophyta</taxon>
        <taxon>Magnoliopsida</taxon>
        <taxon>eudicotyledons</taxon>
        <taxon>Gunneridae</taxon>
        <taxon>Pentapetalae</taxon>
        <taxon>rosids</taxon>
        <taxon>fabids</taxon>
        <taxon>Fabales</taxon>
        <taxon>Fabaceae</taxon>
        <taxon>Papilionoideae</taxon>
        <taxon>50 kb inversion clade</taxon>
        <taxon>NPAAA clade</taxon>
        <taxon>indigoferoid/millettioid clade</taxon>
        <taxon>Phaseoleae</taxon>
        <taxon>Phaseolus</taxon>
    </lineage>
</organism>
<dbReference type="GO" id="GO:0004497">
    <property type="term" value="F:monooxygenase activity"/>
    <property type="evidence" value="ECO:0007669"/>
    <property type="project" value="UniProtKB-KW"/>
</dbReference>
<feature type="binding site" description="axial binding residue" evidence="9">
    <location>
        <position position="465"/>
    </location>
    <ligand>
        <name>heme</name>
        <dbReference type="ChEBI" id="CHEBI:30413"/>
    </ligand>
    <ligandPart>
        <name>Fe</name>
        <dbReference type="ChEBI" id="CHEBI:18248"/>
    </ligandPart>
</feature>
<dbReference type="SUPFAM" id="SSF48264">
    <property type="entry name" value="Cytochrome P450"/>
    <property type="match status" value="1"/>
</dbReference>
<comment type="caution">
    <text evidence="12">The sequence shown here is derived from an EMBL/GenBank/DDBJ whole genome shotgun (WGS) entry which is preliminary data.</text>
</comment>
<dbReference type="Gene3D" id="1.10.630.10">
    <property type="entry name" value="Cytochrome P450"/>
    <property type="match status" value="1"/>
</dbReference>
<evidence type="ECO:0000256" key="4">
    <source>
        <dbReference type="ARBA" id="ARBA00022692"/>
    </source>
</evidence>
<dbReference type="EMBL" id="JAYMYR010000003">
    <property type="protein sequence ID" value="KAK7372848.1"/>
    <property type="molecule type" value="Genomic_DNA"/>
</dbReference>
<keyword evidence="6 11" id="KW-1133">Transmembrane helix</keyword>
<keyword evidence="4 11" id="KW-0812">Transmembrane</keyword>
<feature type="transmembrane region" description="Helical" evidence="11">
    <location>
        <begin position="45"/>
        <end position="66"/>
    </location>
</feature>
<evidence type="ECO:0000256" key="9">
    <source>
        <dbReference type="PIRSR" id="PIRSR602401-1"/>
    </source>
</evidence>